<evidence type="ECO:0000313" key="3">
    <source>
        <dbReference type="EMBL" id="PXF30428.1"/>
    </source>
</evidence>
<dbReference type="RefSeq" id="WP_110188101.1">
    <property type="nucleotide sequence ID" value="NZ_LAPT01000076.1"/>
</dbReference>
<comment type="caution">
    <text evidence="3">The sequence shown here is derived from an EMBL/GenBank/DDBJ whole genome shotgun (WGS) entry which is preliminary data.</text>
</comment>
<dbReference type="NCBIfam" id="TIGR03752">
    <property type="entry name" value="conj_TIGR03752"/>
    <property type="match status" value="1"/>
</dbReference>
<evidence type="ECO:0008006" key="5">
    <source>
        <dbReference type="Google" id="ProtNLM"/>
    </source>
</evidence>
<evidence type="ECO:0000256" key="1">
    <source>
        <dbReference type="SAM" id="MobiDB-lite"/>
    </source>
</evidence>
<accession>A0ABX5LY68</accession>
<keyword evidence="2" id="KW-0472">Membrane</keyword>
<evidence type="ECO:0000313" key="4">
    <source>
        <dbReference type="Proteomes" id="UP000248090"/>
    </source>
</evidence>
<feature type="region of interest" description="Disordered" evidence="1">
    <location>
        <begin position="343"/>
        <end position="364"/>
    </location>
</feature>
<reference evidence="3 4" key="1">
    <citation type="submission" date="2015-03" db="EMBL/GenBank/DDBJ databases">
        <authorList>
            <person name="Krishnan R."/>
            <person name="Midha S."/>
            <person name="Patil P.B."/>
            <person name="Rameshkumar N."/>
        </authorList>
    </citation>
    <scope>NUCLEOTIDE SEQUENCE [LARGE SCALE GENOMIC DNA]</scope>
    <source>
        <strain evidence="3 4">L1E11</strain>
    </source>
</reference>
<evidence type="ECO:0000256" key="2">
    <source>
        <dbReference type="SAM" id="Phobius"/>
    </source>
</evidence>
<organism evidence="3 4">
    <name type="scientific">Pokkaliibacter plantistimulans</name>
    <dbReference type="NCBI Taxonomy" id="1635171"/>
    <lineage>
        <taxon>Bacteria</taxon>
        <taxon>Pseudomonadati</taxon>
        <taxon>Pseudomonadota</taxon>
        <taxon>Gammaproteobacteria</taxon>
        <taxon>Oceanospirillales</taxon>
        <taxon>Balneatrichaceae</taxon>
        <taxon>Pokkaliibacter</taxon>
    </lineage>
</organism>
<feature type="transmembrane region" description="Helical" evidence="2">
    <location>
        <begin position="12"/>
        <end position="29"/>
    </location>
</feature>
<proteinExistence type="predicted"/>
<protein>
    <recommendedName>
        <fullName evidence="5">Conjugal transfer protein</fullName>
    </recommendedName>
</protein>
<feature type="region of interest" description="Disordered" evidence="1">
    <location>
        <begin position="30"/>
        <end position="49"/>
    </location>
</feature>
<gene>
    <name evidence="3" type="ORF">WH50_15275</name>
</gene>
<keyword evidence="2" id="KW-1133">Transmembrane helix</keyword>
<dbReference type="EMBL" id="LAPT01000076">
    <property type="protein sequence ID" value="PXF30428.1"/>
    <property type="molecule type" value="Genomic_DNA"/>
</dbReference>
<feature type="compositionally biased region" description="Polar residues" evidence="1">
    <location>
        <begin position="36"/>
        <end position="47"/>
    </location>
</feature>
<dbReference type="InterPro" id="IPR021207">
    <property type="entry name" value="Integr_conj_element_PFL4705"/>
</dbReference>
<name>A0ABX5LY68_9GAMM</name>
<keyword evidence="2" id="KW-0812">Transmembrane</keyword>
<sequence length="505" mass="51417">MAAVKSNGLLKVIIPAAVIGAVAIGYSGLQGEDGESNAQATPSTTVRELTPEEKKRLGMDGAQDTVSALVAKIDQMRDSQSKSNQLMQQLLDENGTLRQKAGDMEGAASSAVSSQLASAKNELMGQVGEQLSQFENRMNTVTSQLNAVGSDGTGSSMGGAGSVSLPADAGLGGLGGTVTIAGETYMWVEPQDMRKTDANGMVSSTGSQFSFPSSFSEVGSLADKGLSSLNSATNGAAAQVLGSAAEEDAVPVYTIAENATLMGSVSMTALLGRIPINGSVQDPYPFKIIIGSDNLMANGIELPDVAQAVVSGVATGDWVLSCVRGSITSITFVFTDGTIRTINGQSEEGGQSQGNGSSASGAGAQGATQSLGWLSDPYGIPCISGEKKSNAMEYLSTQFGLGMATAAASASAQSETTSVTGTDAVVTAVTGDAGKYALNSGIAGGLEKVSEWVAQRYGQTFDAIYVPPGQSVALHITRELKIDYELNGRKVSYLSGAGGRSGSLD</sequence>
<dbReference type="Proteomes" id="UP000248090">
    <property type="component" value="Unassembled WGS sequence"/>
</dbReference>
<keyword evidence="4" id="KW-1185">Reference proteome</keyword>